<reference evidence="2" key="1">
    <citation type="journal article" date="2019" name="Int. J. Syst. Evol. Microbiol.">
        <title>The Global Catalogue of Microorganisms (GCM) 10K type strain sequencing project: providing services to taxonomists for standard genome sequencing and annotation.</title>
        <authorList>
            <consortium name="The Broad Institute Genomics Platform"/>
            <consortium name="The Broad Institute Genome Sequencing Center for Infectious Disease"/>
            <person name="Wu L."/>
            <person name="Ma J."/>
        </authorList>
    </citation>
    <scope>NUCLEOTIDE SEQUENCE [LARGE SCALE GENOMIC DNA]</scope>
    <source>
        <strain evidence="2">JCM 17250</strain>
    </source>
</reference>
<evidence type="ECO:0000313" key="1">
    <source>
        <dbReference type="EMBL" id="GAA4060209.1"/>
    </source>
</evidence>
<evidence type="ECO:0000313" key="2">
    <source>
        <dbReference type="Proteomes" id="UP001501734"/>
    </source>
</evidence>
<proteinExistence type="predicted"/>
<evidence type="ECO:0008006" key="3">
    <source>
        <dbReference type="Google" id="ProtNLM"/>
    </source>
</evidence>
<dbReference type="RefSeq" id="WP_344909838.1">
    <property type="nucleotide sequence ID" value="NZ_BAABDL010000018.1"/>
</dbReference>
<dbReference type="Proteomes" id="UP001501734">
    <property type="component" value="Unassembled WGS sequence"/>
</dbReference>
<comment type="caution">
    <text evidence="1">The sequence shown here is derived from an EMBL/GenBank/DDBJ whole genome shotgun (WGS) entry which is preliminary data.</text>
</comment>
<protein>
    <recommendedName>
        <fullName evidence="3">DUF1640 domain-containing protein</fullName>
    </recommendedName>
</protein>
<gene>
    <name evidence="1" type="ORF">GCM10022410_04150</name>
</gene>
<keyword evidence="2" id="KW-1185">Reference proteome</keyword>
<dbReference type="EMBL" id="BAABDL010000018">
    <property type="protein sequence ID" value="GAA4060209.1"/>
    <property type="molecule type" value="Genomic_DNA"/>
</dbReference>
<organism evidence="1 2">
    <name type="scientific">Amphibacillus indicireducens</name>
    <dbReference type="NCBI Taxonomy" id="1076330"/>
    <lineage>
        <taxon>Bacteria</taxon>
        <taxon>Bacillati</taxon>
        <taxon>Bacillota</taxon>
        <taxon>Bacilli</taxon>
        <taxon>Bacillales</taxon>
        <taxon>Bacillaceae</taxon>
        <taxon>Amphibacillus</taxon>
    </lineage>
</organism>
<accession>A0ABP7V5S3</accession>
<name>A0ABP7V5S3_9BACI</name>
<sequence>MRKEVRNEEILSAVTELITSQTNLEHKFTELATNQINLERKIDETRVELKEDIAKLDHKIDLIDQKFMLTNYDLRTAQAEIKVLQRGVN</sequence>